<dbReference type="SMART" id="SM00825">
    <property type="entry name" value="PKS_KS"/>
    <property type="match status" value="1"/>
</dbReference>
<dbReference type="PROSITE" id="PS00606">
    <property type="entry name" value="KS3_1"/>
    <property type="match status" value="1"/>
</dbReference>
<evidence type="ECO:0000256" key="10">
    <source>
        <dbReference type="ARBA" id="ARBA00023268"/>
    </source>
</evidence>
<dbReference type="Pfam" id="PF00698">
    <property type="entry name" value="Acyl_transf_1"/>
    <property type="match status" value="1"/>
</dbReference>
<keyword evidence="5" id="KW-0597">Phosphoprotein</keyword>
<dbReference type="GO" id="GO:0006633">
    <property type="term" value="P:fatty acid biosynthetic process"/>
    <property type="evidence" value="ECO:0007669"/>
    <property type="project" value="InterPro"/>
</dbReference>
<dbReference type="FunFam" id="3.60.15.10:FF:000041">
    <property type="entry name" value="Metallo-beta-lactamase domain protein"/>
    <property type="match status" value="1"/>
</dbReference>
<evidence type="ECO:0000256" key="14">
    <source>
        <dbReference type="SAM" id="MobiDB-lite"/>
    </source>
</evidence>
<gene>
    <name evidence="18" type="primary">PKS11</name>
</gene>
<dbReference type="FunFam" id="1.10.1200.10:FF:000011">
    <property type="entry name" value="Sterigmatocystin biosynthesis polyketide synthase"/>
    <property type="match status" value="1"/>
</dbReference>
<dbReference type="Pfam" id="PF00550">
    <property type="entry name" value="PP-binding"/>
    <property type="match status" value="1"/>
</dbReference>
<evidence type="ECO:0000259" key="15">
    <source>
        <dbReference type="PROSITE" id="PS50075"/>
    </source>
</evidence>
<dbReference type="GO" id="GO:0016787">
    <property type="term" value="F:hydrolase activity"/>
    <property type="evidence" value="ECO:0007669"/>
    <property type="project" value="UniProtKB-KW"/>
</dbReference>
<evidence type="ECO:0000256" key="7">
    <source>
        <dbReference type="ARBA" id="ARBA00022723"/>
    </source>
</evidence>
<dbReference type="SUPFAM" id="SSF47336">
    <property type="entry name" value="ACP-like"/>
    <property type="match status" value="1"/>
</dbReference>
<dbReference type="SMART" id="SM00849">
    <property type="entry name" value="Lactamase_B"/>
    <property type="match status" value="1"/>
</dbReference>
<dbReference type="InterPro" id="IPR016036">
    <property type="entry name" value="Malonyl_transacylase_ACP-bd"/>
</dbReference>
<dbReference type="InterPro" id="IPR047921">
    <property type="entry name" value="LACTB2-like_MBL-fold"/>
</dbReference>
<feature type="active site" description="Proton acceptor; for dehydratase activity" evidence="13">
    <location>
        <position position="1552"/>
    </location>
</feature>
<dbReference type="SUPFAM" id="SSF56281">
    <property type="entry name" value="Metallo-hydrolase/oxidoreductase"/>
    <property type="match status" value="1"/>
</dbReference>
<dbReference type="InterPro" id="IPR014043">
    <property type="entry name" value="Acyl_transferase_dom"/>
</dbReference>
<feature type="domain" description="Ketosynthase family 3 (KS3)" evidence="16">
    <location>
        <begin position="590"/>
        <end position="1022"/>
    </location>
</feature>
<evidence type="ECO:0000256" key="13">
    <source>
        <dbReference type="PROSITE-ProRule" id="PRU01363"/>
    </source>
</evidence>
<evidence type="ECO:0000256" key="5">
    <source>
        <dbReference type="ARBA" id="ARBA00022553"/>
    </source>
</evidence>
<comment type="catalytic activity">
    <reaction evidence="11">
        <text>(3R)-atrochrysone 2-carbonyl-[ACP] + H2O = (3R)-atrochrysone 2-carboxylate + holo-[ACP] + H(+)</text>
        <dbReference type="Rhea" id="RHEA:64236"/>
        <dbReference type="Rhea" id="RHEA-COMP:9685"/>
        <dbReference type="Rhea" id="RHEA-COMP:20479"/>
        <dbReference type="ChEBI" id="CHEBI:15377"/>
        <dbReference type="ChEBI" id="CHEBI:15378"/>
        <dbReference type="ChEBI" id="CHEBI:64479"/>
        <dbReference type="ChEBI" id="CHEBI:234107"/>
        <dbReference type="ChEBI" id="CHEBI:234110"/>
    </reaction>
    <physiologicalReaction direction="left-to-right" evidence="11">
        <dbReference type="Rhea" id="RHEA:64237"/>
    </physiologicalReaction>
</comment>
<dbReference type="CDD" id="cd00833">
    <property type="entry name" value="PKS"/>
    <property type="match status" value="1"/>
</dbReference>
<dbReference type="InterPro" id="IPR036866">
    <property type="entry name" value="RibonucZ/Hydroxyglut_hydro"/>
</dbReference>
<accession>A0A1C9HK98</accession>
<comment type="function">
    <text evidence="12">Non-reducing polyketide synthase; part of a gene cluster that mediates the biosynthesis of a yet unidentified natural product.</text>
</comment>
<dbReference type="Pfam" id="PF00753">
    <property type="entry name" value="Lactamase_B"/>
    <property type="match status" value="1"/>
</dbReference>
<dbReference type="InterPro" id="IPR014031">
    <property type="entry name" value="Ketoacyl_synth_C"/>
</dbReference>
<evidence type="ECO:0000259" key="16">
    <source>
        <dbReference type="PROSITE" id="PS52004"/>
    </source>
</evidence>
<keyword evidence="6" id="KW-0808">Transferase</keyword>
<evidence type="ECO:0000256" key="9">
    <source>
        <dbReference type="ARBA" id="ARBA00022833"/>
    </source>
</evidence>
<evidence type="ECO:0000259" key="17">
    <source>
        <dbReference type="PROSITE" id="PS52019"/>
    </source>
</evidence>
<dbReference type="Gene3D" id="3.40.47.10">
    <property type="match status" value="1"/>
</dbReference>
<dbReference type="GO" id="GO:0004312">
    <property type="term" value="F:fatty acid synthase activity"/>
    <property type="evidence" value="ECO:0007669"/>
    <property type="project" value="TreeGrafter"/>
</dbReference>
<keyword evidence="4" id="KW-0596">Phosphopantetheine</keyword>
<comment type="similarity">
    <text evidence="3">Belongs to the metallo-beta-lactamase superfamily.</text>
</comment>
<feature type="region of interest" description="C-terminal hotdog fold" evidence="13">
    <location>
        <begin position="1682"/>
        <end position="1829"/>
    </location>
</feature>
<dbReference type="PANTHER" id="PTHR43775:SF24">
    <property type="entry name" value="NON-REDUCING POLYKETIDE SYNTHASE APTA-RELATED"/>
    <property type="match status" value="1"/>
</dbReference>
<dbReference type="GO" id="GO:0004315">
    <property type="term" value="F:3-oxoacyl-[acyl-carrier-protein] synthase activity"/>
    <property type="evidence" value="ECO:0007669"/>
    <property type="project" value="InterPro"/>
</dbReference>
<comment type="cofactor">
    <cofactor evidence="1">
        <name>Zn(2+)</name>
        <dbReference type="ChEBI" id="CHEBI:29105"/>
    </cofactor>
</comment>
<dbReference type="CDD" id="cd07722">
    <property type="entry name" value="LACTB2-like_MBL-fold"/>
    <property type="match status" value="1"/>
</dbReference>
<dbReference type="InterPro" id="IPR036388">
    <property type="entry name" value="WH-like_DNA-bd_sf"/>
</dbReference>
<evidence type="ECO:0000256" key="3">
    <source>
        <dbReference type="ARBA" id="ARBA00007749"/>
    </source>
</evidence>
<name>A0A1C9HK98_9PLEO</name>
<dbReference type="PROSITE" id="PS52019">
    <property type="entry name" value="PKS_MFAS_DH"/>
    <property type="match status" value="1"/>
</dbReference>
<comment type="pathway">
    <text evidence="2">Secondary metabolite biosynthesis.</text>
</comment>
<dbReference type="InterPro" id="IPR014030">
    <property type="entry name" value="Ketoacyl_synth_N"/>
</dbReference>
<evidence type="ECO:0000256" key="6">
    <source>
        <dbReference type="ARBA" id="ARBA00022679"/>
    </source>
</evidence>
<dbReference type="GO" id="GO:0046872">
    <property type="term" value="F:metal ion binding"/>
    <property type="evidence" value="ECO:0007669"/>
    <property type="project" value="UniProtKB-KW"/>
</dbReference>
<evidence type="ECO:0000256" key="2">
    <source>
        <dbReference type="ARBA" id="ARBA00005179"/>
    </source>
</evidence>
<dbReference type="InterPro" id="IPR036736">
    <property type="entry name" value="ACP-like_sf"/>
</dbReference>
<dbReference type="NCBIfam" id="TIGR04532">
    <property type="entry name" value="PT_fungal_PKS"/>
    <property type="match status" value="1"/>
</dbReference>
<feature type="domain" description="PKS/mFAS DH" evidence="17">
    <location>
        <begin position="1520"/>
        <end position="1829"/>
    </location>
</feature>
<dbReference type="InterPro" id="IPR042104">
    <property type="entry name" value="PKS_dehydratase_sf"/>
</dbReference>
<dbReference type="InterPro" id="IPR016039">
    <property type="entry name" value="Thiolase-like"/>
</dbReference>
<dbReference type="EMBL" id="KU728653">
    <property type="protein sequence ID" value="AOO87099.1"/>
    <property type="molecule type" value="Genomic_DNA"/>
</dbReference>
<dbReference type="InterPro" id="IPR001279">
    <property type="entry name" value="Metallo-B-lactamas"/>
</dbReference>
<proteinExistence type="inferred from homology"/>
<dbReference type="FunFam" id="3.10.129.110:FF:000001">
    <property type="entry name" value="Sterigmatocystin biosynthesis polyketide synthase"/>
    <property type="match status" value="1"/>
</dbReference>
<dbReference type="InterPro" id="IPR001227">
    <property type="entry name" value="Ac_transferase_dom_sf"/>
</dbReference>
<feature type="domain" description="Carrier" evidence="15">
    <location>
        <begin position="1908"/>
        <end position="1985"/>
    </location>
</feature>
<dbReference type="Pfam" id="PF00109">
    <property type="entry name" value="ketoacyl-synt"/>
    <property type="match status" value="1"/>
</dbReference>
<evidence type="ECO:0000256" key="12">
    <source>
        <dbReference type="ARBA" id="ARBA00055753"/>
    </source>
</evidence>
<dbReference type="InterPro" id="IPR050091">
    <property type="entry name" value="PKS_NRPS_Biosynth_Enz"/>
</dbReference>
<dbReference type="Pfam" id="PF22621">
    <property type="entry name" value="CurL-like_PKS_C"/>
    <property type="match status" value="1"/>
</dbReference>
<feature type="active site" description="Proton donor; for dehydratase activity" evidence="13">
    <location>
        <position position="1740"/>
    </location>
</feature>
<feature type="region of interest" description="N-terminal hotdog fold" evidence="13">
    <location>
        <begin position="1520"/>
        <end position="1655"/>
    </location>
</feature>
<dbReference type="Gene3D" id="3.10.129.110">
    <property type="entry name" value="Polyketide synthase dehydratase"/>
    <property type="match status" value="1"/>
</dbReference>
<evidence type="ECO:0000256" key="11">
    <source>
        <dbReference type="ARBA" id="ARBA00050605"/>
    </source>
</evidence>
<evidence type="ECO:0000256" key="4">
    <source>
        <dbReference type="ARBA" id="ARBA00022450"/>
    </source>
</evidence>
<dbReference type="InterPro" id="IPR020841">
    <property type="entry name" value="PKS_Beta-ketoAc_synthase_dom"/>
</dbReference>
<reference evidence="18" key="1">
    <citation type="submission" date="2016-02" db="EMBL/GenBank/DDBJ databases">
        <authorList>
            <person name="Wen L."/>
            <person name="He K."/>
            <person name="Yang H."/>
        </authorList>
    </citation>
    <scope>NUCLEOTIDE SEQUENCE</scope>
    <source>
        <strain evidence="18">NA-2</strain>
    </source>
</reference>
<evidence type="ECO:0000313" key="18">
    <source>
        <dbReference type="EMBL" id="AOO87099.1"/>
    </source>
</evidence>
<protein>
    <submittedName>
        <fullName evidence="18">Polyketide synthase</fullName>
    </submittedName>
</protein>
<dbReference type="InterPro" id="IPR018201">
    <property type="entry name" value="Ketoacyl_synth_AS"/>
</dbReference>
<dbReference type="Gene3D" id="3.60.15.10">
    <property type="entry name" value="Ribonuclease Z/Hydroxyacylglutathione hydrolase-like"/>
    <property type="match status" value="1"/>
</dbReference>
<evidence type="ECO:0000256" key="1">
    <source>
        <dbReference type="ARBA" id="ARBA00001947"/>
    </source>
</evidence>
<sequence>MPSALAKLNEDVWGDYLEAQQGRLDALPDVEQLTPRVIRIMGGNAGLMRLQGTNTYLVGTGKQRLLVDTGQGFRQWIDCLIGVLDDLDVEISHVLLTHWHSDHTGGVPDLISQRPDYADRIYKNDPDRSQHPIKHGQIFKVDGATMRAVFTPGHAHDHMCFFFEEENALFTGDNVLGQGQSVFEDLGLFTQSLANMAALQCSIGYPGHGCVITDLPRKMEECVRQKEARERQIWIALEGNKARVGNKGSLSLPDLVQDMYGSLPPDVSELVVQPSVLATLHKMAEDRKVGFEINNGTQLCRHEVEQVPYQFNPKTTTLFGLGTGLLSAAAASVSLNIADLAVAGAHIVRASFRLGIHVYNTSEQLESPDADGNPWAFVIPGLAADVVQAELDRYNRDTANPTLSHIFISASDKASVSVSGPPSRLRHCLKSCDGLRYSNFMPLPVHHGLCHAPHIYSAVDVQAIIEDILDDDHTMIAGLKTSLPLLSSSTGRPYPAKDFRSLIDQVLAELLMNKIHIDNIVDGIIEALELPSANQQEWNLFAFRNSVVLRTMMKNVEKKCDGRITFTHRDLVEWTRREEDDAETPISPKRSKLAVVGMSCRLPGGANDLELFWKLMVDKRDVHTTIPPDRFDLSTHFDPTGQIENTTQTPYMNPIDSPGLFDAGFFNISPKEAEQMDPMHRLALVTAYEALEMSGYSPNRTRSTSSPRVGTYYGQASDDWRELNASQNIGTYAVPSGERGFANGRINYFFKFSGPSFNMDTACSSGLAAVNAACSALWAGDVDTAIAGGLNVITDPDNFCQLGKGHFLSLTGQCKVWDEAADGYCRADGVGSVVIKRLDDALADNDKILATVLAANTNHSADAISITHPHAPTQSRNYLRVMSQAGHSPLEVSYVELHGTGTQAGDREEAKSVSDVFAPVVPRRKKKDRLRLGAVKSNIGHGEAAAGIASFIKVLLMYQKSAIPPQIGVKKLNPTLPPDLEERNIGLNWEYTEWPRPQTGSRLAIVNSFGAHGGNTTVLLGDAPLRSPVVTDPRSSFPIAVSARSKNSLKMNTEALLQHLNEHEDTQLGDLSYTLTARRIHHTFRLATSVKDIFEAKKFLSAEIEKMEKQQWVSTVPLKALTVAFAFTGQGAFYVGMGSQIYAHCSSFREDVQRLDRLAQSFDLGADSVIPIIDGSAGDSDSIDPVTSQLAIVLIELALSHYWATLGIKPSMVMGHSLGEFAALAVAGVISELDALYLTAARAKLMIKHCQVGTHTMLAIRCSIDQLEELLAGREQDYELACINGESDLVISGAKAQIEDLAKILSRAGLRSTALKVPYAFHSAQMDPILEPFAQLAENVIFKPPQIPVISPLLAECIFDGKTLNAKYLRRATREQVDVVGALDAAQELGIADADTVWIDIGPHMIAGGMVRNLLKPTTVVASLKRDEDNFSTLVSSLVAMHRAGVSVGWNEYFREYERAHQVLHLPTYRWNDKNYWIPYLGTWTLDKAHIKENLEKAKQNQVSSGISGMGSKLKTSTIHGIVSESVSDSTISLVTLSDLLDPAFLEAVEGHRMNNHGVASSSIWADMAFTVGRYLHGLGYPKEKDVHMNIHDMEILHAQVARSRNDGPQLIQLEATLDIPSRSVAIFLYNVSKDGTRDAEHYGSCKVSFEDATTWSKNWKRLEHLVGQRIQALNQLATDGLASKINRNMAYTLFKNVVTYADHYRGMRSVVLKDYEAFADVTLHPEELGLWHTPPHWIDSLCHLGGFILNGSDASNTADFFYVTPGWEAFRLACPPQAGASYRSYVQMVQSEEDPKFWTGDVYILQGDTIIGMMTQMKFRQINRILMDRFFSPSEDHSTAHTSAASNVKTIAPAVAAPVANTTTPVATQQVHTIATPPPSPPSQPAATSAPPPAPVTAPPNNTEPATEENPLIAGAINLIVNETGIEASDLKDDTTFMQIGVDSLMSLVLVEKFKNILKMEIKSSLFIECETIGAFKEWLEENR</sequence>
<dbReference type="Gene3D" id="1.10.10.10">
    <property type="entry name" value="Winged helix-like DNA-binding domain superfamily/Winged helix DNA-binding domain"/>
    <property type="match status" value="1"/>
</dbReference>
<dbReference type="PROSITE" id="PS50075">
    <property type="entry name" value="CARRIER"/>
    <property type="match status" value="1"/>
</dbReference>
<dbReference type="PANTHER" id="PTHR43775">
    <property type="entry name" value="FATTY ACID SYNTHASE"/>
    <property type="match status" value="1"/>
</dbReference>
<dbReference type="Gene3D" id="3.30.70.3290">
    <property type="match status" value="1"/>
</dbReference>
<dbReference type="GO" id="GO:0044550">
    <property type="term" value="P:secondary metabolite biosynthetic process"/>
    <property type="evidence" value="ECO:0007669"/>
    <property type="project" value="TreeGrafter"/>
</dbReference>
<feature type="compositionally biased region" description="Pro residues" evidence="14">
    <location>
        <begin position="1877"/>
        <end position="1899"/>
    </location>
</feature>
<dbReference type="InterPro" id="IPR030918">
    <property type="entry name" value="PT_fungal_PKS"/>
</dbReference>
<keyword evidence="7" id="KW-0479">Metal-binding</keyword>
<dbReference type="InterPro" id="IPR049900">
    <property type="entry name" value="PKS_mFAS_DH"/>
</dbReference>
<dbReference type="SMART" id="SM00827">
    <property type="entry name" value="PKS_AT"/>
    <property type="match status" value="1"/>
</dbReference>
<keyword evidence="9" id="KW-0862">Zinc</keyword>
<dbReference type="InterPro" id="IPR009081">
    <property type="entry name" value="PP-bd_ACP"/>
</dbReference>
<keyword evidence="8" id="KW-0378">Hydrolase</keyword>
<organism evidence="18">
    <name type="scientific">Alternaria alternantherae</name>
    <dbReference type="NCBI Taxonomy" id="1187899"/>
    <lineage>
        <taxon>Eukaryota</taxon>
        <taxon>Fungi</taxon>
        <taxon>Dikarya</taxon>
        <taxon>Ascomycota</taxon>
        <taxon>Pezizomycotina</taxon>
        <taxon>Dothideomycetes</taxon>
        <taxon>Pleosporomycetidae</taxon>
        <taxon>Pleosporales</taxon>
        <taxon>Pleosporineae</taxon>
        <taxon>Pleosporaceae</taxon>
        <taxon>Alternaria</taxon>
        <taxon>Alternaria sect. Alternantherae</taxon>
    </lineage>
</organism>
<dbReference type="InterPro" id="IPR016035">
    <property type="entry name" value="Acyl_Trfase/lysoPLipase"/>
</dbReference>
<dbReference type="SUPFAM" id="SSF55048">
    <property type="entry name" value="Probable ACP-binding domain of malonyl-CoA ACP transacylase"/>
    <property type="match status" value="1"/>
</dbReference>
<dbReference type="PROSITE" id="PS52004">
    <property type="entry name" value="KS3_2"/>
    <property type="match status" value="1"/>
</dbReference>
<dbReference type="SUPFAM" id="SSF52151">
    <property type="entry name" value="FabD/lysophospholipase-like"/>
    <property type="match status" value="1"/>
</dbReference>
<feature type="region of interest" description="Disordered" evidence="14">
    <location>
        <begin position="1867"/>
        <end position="1909"/>
    </location>
</feature>
<dbReference type="Gene3D" id="3.40.366.10">
    <property type="entry name" value="Malonyl-Coenzyme A Acyl Carrier Protein, domain 2"/>
    <property type="match status" value="1"/>
</dbReference>
<dbReference type="InterPro" id="IPR032088">
    <property type="entry name" value="SAT"/>
</dbReference>
<dbReference type="Pfam" id="PF16073">
    <property type="entry name" value="SAT"/>
    <property type="match status" value="1"/>
</dbReference>
<dbReference type="Gene3D" id="1.10.1200.10">
    <property type="entry name" value="ACP-like"/>
    <property type="match status" value="1"/>
</dbReference>
<feature type="compositionally biased region" description="Low complexity" evidence="14">
    <location>
        <begin position="1900"/>
        <end position="1909"/>
    </location>
</feature>
<keyword evidence="10" id="KW-0511">Multifunctional enzyme</keyword>
<dbReference type="Pfam" id="PF02801">
    <property type="entry name" value="Ketoacyl-synt_C"/>
    <property type="match status" value="1"/>
</dbReference>
<evidence type="ECO:0000256" key="8">
    <source>
        <dbReference type="ARBA" id="ARBA00022801"/>
    </source>
</evidence>
<dbReference type="SUPFAM" id="SSF53901">
    <property type="entry name" value="Thiolase-like"/>
    <property type="match status" value="1"/>
</dbReference>